<protein>
    <submittedName>
        <fullName evidence="1">Uncharacterized protein</fullName>
    </submittedName>
</protein>
<evidence type="ECO:0000313" key="2">
    <source>
        <dbReference type="Proteomes" id="UP000016930"/>
    </source>
</evidence>
<dbReference type="OrthoDB" id="2793715at2759"/>
<dbReference type="Proteomes" id="UP000016930">
    <property type="component" value="Unassembled WGS sequence"/>
</dbReference>
<dbReference type="EMBL" id="KB445837">
    <property type="protein sequence ID" value="EMD30818.1"/>
    <property type="molecule type" value="Genomic_DNA"/>
</dbReference>
<dbReference type="PANTHER" id="PTHR46791">
    <property type="entry name" value="EXPRESSED PROTEIN"/>
    <property type="match status" value="1"/>
</dbReference>
<dbReference type="HOGENOM" id="CLU_636153_0_0_1"/>
<proteinExistence type="predicted"/>
<organism evidence="1 2">
    <name type="scientific">Ceriporiopsis subvermispora (strain B)</name>
    <name type="common">White-rot fungus</name>
    <name type="synonym">Gelatoporia subvermispora</name>
    <dbReference type="NCBI Taxonomy" id="914234"/>
    <lineage>
        <taxon>Eukaryota</taxon>
        <taxon>Fungi</taxon>
        <taxon>Dikarya</taxon>
        <taxon>Basidiomycota</taxon>
        <taxon>Agaricomycotina</taxon>
        <taxon>Agaricomycetes</taxon>
        <taxon>Polyporales</taxon>
        <taxon>Gelatoporiaceae</taxon>
        <taxon>Gelatoporia</taxon>
    </lineage>
</organism>
<sequence length="431" mass="48692">MSDNLYSLEAQLLNEFRSRYAHYVSAVHETTALSSDPVVLSRLGDDLEQFRQLVAQNYLVFPAAELETLQTSLHHMQHDIRLHYQDMLSQSHGGYPEIITEVQTGQRGRPRYHIDQGWLSWAYQHRSTAAIARYLGVTRSVVRNALLDYGISQPQQNPFVYTEDAPGSEHSIGVMQDTHTATEISANPPISSDEVVTSYTGPLSTVGDDALDSCIGMLRVYYPRAGITMVEGMLRALGHRIPRERIRQSLLRVDPIQRVFDRIRIRRREYSVPGPNWLWHHDGQHAAWNNHKMQLRNGPNRSPIDMFGFDMAIHGIRGDSLPDDQIDDEELEVYGVDWEGLADDQLLSSHQANNSEDRGSLSWIGQAGPPAEEHLSRVIVDPPAGPDTEGQIIAGLEQTLIPWRDNNSHEGLVAQWTYGLLFMQGRFGMVN</sequence>
<accession>M2Q1X5</accession>
<reference evidence="1 2" key="1">
    <citation type="journal article" date="2012" name="Proc. Natl. Acad. Sci. U.S.A.">
        <title>Comparative genomics of Ceriporiopsis subvermispora and Phanerochaete chrysosporium provide insight into selective ligninolysis.</title>
        <authorList>
            <person name="Fernandez-Fueyo E."/>
            <person name="Ruiz-Duenas F.J."/>
            <person name="Ferreira P."/>
            <person name="Floudas D."/>
            <person name="Hibbett D.S."/>
            <person name="Canessa P."/>
            <person name="Larrondo L.F."/>
            <person name="James T.Y."/>
            <person name="Seelenfreund D."/>
            <person name="Lobos S."/>
            <person name="Polanco R."/>
            <person name="Tello M."/>
            <person name="Honda Y."/>
            <person name="Watanabe T."/>
            <person name="Watanabe T."/>
            <person name="Ryu J.S."/>
            <person name="Kubicek C.P."/>
            <person name="Schmoll M."/>
            <person name="Gaskell J."/>
            <person name="Hammel K.E."/>
            <person name="St John F.J."/>
            <person name="Vanden Wymelenberg A."/>
            <person name="Sabat G."/>
            <person name="Splinter BonDurant S."/>
            <person name="Syed K."/>
            <person name="Yadav J.S."/>
            <person name="Doddapaneni H."/>
            <person name="Subramanian V."/>
            <person name="Lavin J.L."/>
            <person name="Oguiza J.A."/>
            <person name="Perez G."/>
            <person name="Pisabarro A.G."/>
            <person name="Ramirez L."/>
            <person name="Santoyo F."/>
            <person name="Master E."/>
            <person name="Coutinho P.M."/>
            <person name="Henrissat B."/>
            <person name="Lombard V."/>
            <person name="Magnuson J.K."/>
            <person name="Kuees U."/>
            <person name="Hori C."/>
            <person name="Igarashi K."/>
            <person name="Samejima M."/>
            <person name="Held B.W."/>
            <person name="Barry K.W."/>
            <person name="LaButti K.M."/>
            <person name="Lapidus A."/>
            <person name="Lindquist E.A."/>
            <person name="Lucas S.M."/>
            <person name="Riley R."/>
            <person name="Salamov A.A."/>
            <person name="Hoffmeister D."/>
            <person name="Schwenk D."/>
            <person name="Hadar Y."/>
            <person name="Yarden O."/>
            <person name="de Vries R.P."/>
            <person name="Wiebenga A."/>
            <person name="Stenlid J."/>
            <person name="Eastwood D."/>
            <person name="Grigoriev I.V."/>
            <person name="Berka R.M."/>
            <person name="Blanchette R.A."/>
            <person name="Kersten P."/>
            <person name="Martinez A.T."/>
            <person name="Vicuna R."/>
            <person name="Cullen D."/>
        </authorList>
    </citation>
    <scope>NUCLEOTIDE SEQUENCE [LARGE SCALE GENOMIC DNA]</scope>
    <source>
        <strain evidence="1 2">B</strain>
    </source>
</reference>
<dbReference type="STRING" id="914234.M2Q1X5"/>
<dbReference type="AlphaFoldDB" id="M2Q1X5"/>
<dbReference type="PANTHER" id="PTHR46791:SF5">
    <property type="entry name" value="CLR5 DOMAIN-CONTAINING PROTEIN-RELATED"/>
    <property type="match status" value="1"/>
</dbReference>
<keyword evidence="2" id="KW-1185">Reference proteome</keyword>
<name>M2Q1X5_CERS8</name>
<gene>
    <name evidence="1" type="ORF">CERSUDRAFT_127733</name>
</gene>
<evidence type="ECO:0000313" key="1">
    <source>
        <dbReference type="EMBL" id="EMD30818.1"/>
    </source>
</evidence>